<dbReference type="GO" id="GO:0003676">
    <property type="term" value="F:nucleic acid binding"/>
    <property type="evidence" value="ECO:0007669"/>
    <property type="project" value="InterPro"/>
</dbReference>
<dbReference type="SUPFAM" id="SSF52980">
    <property type="entry name" value="Restriction endonuclease-like"/>
    <property type="match status" value="1"/>
</dbReference>
<dbReference type="InterPro" id="IPR011335">
    <property type="entry name" value="Restrct_endonuc-II-like"/>
</dbReference>
<organism evidence="3 4">
    <name type="scientific">Alsobacter soli</name>
    <dbReference type="NCBI Taxonomy" id="2109933"/>
    <lineage>
        <taxon>Bacteria</taxon>
        <taxon>Pseudomonadati</taxon>
        <taxon>Pseudomonadota</taxon>
        <taxon>Alphaproteobacteria</taxon>
        <taxon>Hyphomicrobiales</taxon>
        <taxon>Alsobacteraceae</taxon>
        <taxon>Alsobacter</taxon>
    </lineage>
</organism>
<dbReference type="InterPro" id="IPR011856">
    <property type="entry name" value="tRNA_endonuc-like_dom_sf"/>
</dbReference>
<accession>A0A2T1HTT6</accession>
<comment type="similarity">
    <text evidence="1 2">Belongs to the UPF0102 family.</text>
</comment>
<dbReference type="PANTHER" id="PTHR34039:SF1">
    <property type="entry name" value="UPF0102 PROTEIN YRAN"/>
    <property type="match status" value="1"/>
</dbReference>
<dbReference type="Gene3D" id="3.40.1350.10">
    <property type="match status" value="1"/>
</dbReference>
<dbReference type="PANTHER" id="PTHR34039">
    <property type="entry name" value="UPF0102 PROTEIN YRAN"/>
    <property type="match status" value="1"/>
</dbReference>
<keyword evidence="4" id="KW-1185">Reference proteome</keyword>
<evidence type="ECO:0000313" key="4">
    <source>
        <dbReference type="Proteomes" id="UP000239772"/>
    </source>
</evidence>
<sequence>MAVASRRAPSDRRAALRRGMHAEIVAAAFLLAKGYRILAWRYAGDGGEIDLVCRRGAVIAFVEVKQRADLDAAGWAIGPVKQQRFQRAARRWIARNPWASAMTLRCDAVLLAPWRWPRHIPDAFTLWM</sequence>
<proteinExistence type="inferred from homology"/>
<gene>
    <name evidence="3" type="ORF">SLNSH_10825</name>
</gene>
<dbReference type="InterPro" id="IPR003509">
    <property type="entry name" value="UPF0102_YraN-like"/>
</dbReference>
<evidence type="ECO:0000256" key="2">
    <source>
        <dbReference type="HAMAP-Rule" id="MF_00048"/>
    </source>
</evidence>
<evidence type="ECO:0000256" key="1">
    <source>
        <dbReference type="ARBA" id="ARBA00006738"/>
    </source>
</evidence>
<dbReference type="AlphaFoldDB" id="A0A2T1HTT6"/>
<comment type="caution">
    <text evidence="3">The sequence shown here is derived from an EMBL/GenBank/DDBJ whole genome shotgun (WGS) entry which is preliminary data.</text>
</comment>
<dbReference type="Pfam" id="PF02021">
    <property type="entry name" value="UPF0102"/>
    <property type="match status" value="1"/>
</dbReference>
<evidence type="ECO:0000313" key="3">
    <source>
        <dbReference type="EMBL" id="PSC05062.1"/>
    </source>
</evidence>
<dbReference type="EMBL" id="PVZS01000010">
    <property type="protein sequence ID" value="PSC05062.1"/>
    <property type="molecule type" value="Genomic_DNA"/>
</dbReference>
<reference evidence="4" key="1">
    <citation type="submission" date="2018-03" db="EMBL/GenBank/DDBJ databases">
        <authorList>
            <person name="Sun L."/>
            <person name="Liu H."/>
            <person name="Chen W."/>
            <person name="Huang K."/>
            <person name="Liu W."/>
            <person name="Gao X."/>
        </authorList>
    </citation>
    <scope>NUCLEOTIDE SEQUENCE [LARGE SCALE GENOMIC DNA]</scope>
    <source>
        <strain evidence="4">SH9</strain>
    </source>
</reference>
<dbReference type="Proteomes" id="UP000239772">
    <property type="component" value="Unassembled WGS sequence"/>
</dbReference>
<protein>
    <recommendedName>
        <fullName evidence="2">UPF0102 protein SLNSH_10825</fullName>
    </recommendedName>
</protein>
<dbReference type="HAMAP" id="MF_00048">
    <property type="entry name" value="UPF0102"/>
    <property type="match status" value="1"/>
</dbReference>
<dbReference type="OrthoDB" id="9812968at2"/>
<dbReference type="NCBIfam" id="NF009151">
    <property type="entry name" value="PRK12497.1-5"/>
    <property type="match status" value="1"/>
</dbReference>
<name>A0A2T1HTT6_9HYPH</name>